<keyword evidence="1" id="KW-1133">Transmembrane helix</keyword>
<organism evidence="2">
    <name type="scientific">Culex pipiens</name>
    <name type="common">House mosquito</name>
    <dbReference type="NCBI Taxonomy" id="7175"/>
    <lineage>
        <taxon>Eukaryota</taxon>
        <taxon>Metazoa</taxon>
        <taxon>Ecdysozoa</taxon>
        <taxon>Arthropoda</taxon>
        <taxon>Hexapoda</taxon>
        <taxon>Insecta</taxon>
        <taxon>Pterygota</taxon>
        <taxon>Neoptera</taxon>
        <taxon>Endopterygota</taxon>
        <taxon>Diptera</taxon>
        <taxon>Nematocera</taxon>
        <taxon>Culicoidea</taxon>
        <taxon>Culicidae</taxon>
        <taxon>Culicinae</taxon>
        <taxon>Culicini</taxon>
        <taxon>Culex</taxon>
        <taxon>Culex</taxon>
    </lineage>
</organism>
<evidence type="ECO:0000313" key="2">
    <source>
        <dbReference type="EMBL" id="CAG6458229.1"/>
    </source>
</evidence>
<dbReference type="EMBL" id="HBUE01034392">
    <property type="protein sequence ID" value="CAG6458229.1"/>
    <property type="molecule type" value="Transcribed_RNA"/>
</dbReference>
<protein>
    <submittedName>
        <fullName evidence="2">(northern house mosquito) hypothetical protein</fullName>
    </submittedName>
</protein>
<evidence type="ECO:0000256" key="1">
    <source>
        <dbReference type="SAM" id="Phobius"/>
    </source>
</evidence>
<keyword evidence="1" id="KW-0472">Membrane</keyword>
<proteinExistence type="predicted"/>
<accession>A0A8D8AJ67</accession>
<dbReference type="AlphaFoldDB" id="A0A8D8AJ67"/>
<sequence length="109" mass="12798">MFDQKVIFCRMNAESRICTIKVRGKAASNCMPHFQLNTCCQIPYFVSFLPLFFYQSLAMLLVLFSTALHLLTIAGNNVYGTFLNAVRRLNCKKQTVFRGWRRTRLYPWF</sequence>
<keyword evidence="1" id="KW-0812">Transmembrane</keyword>
<reference evidence="2" key="1">
    <citation type="submission" date="2021-05" db="EMBL/GenBank/DDBJ databases">
        <authorList>
            <person name="Alioto T."/>
            <person name="Alioto T."/>
            <person name="Gomez Garrido J."/>
        </authorList>
    </citation>
    <scope>NUCLEOTIDE SEQUENCE</scope>
</reference>
<feature type="transmembrane region" description="Helical" evidence="1">
    <location>
        <begin position="52"/>
        <end position="79"/>
    </location>
</feature>
<name>A0A8D8AJ67_CULPI</name>